<keyword evidence="5 9" id="KW-0798">TonB box</keyword>
<dbReference type="SUPFAM" id="SSF56935">
    <property type="entry name" value="Porins"/>
    <property type="match status" value="1"/>
</dbReference>
<comment type="similarity">
    <text evidence="8 9">Belongs to the TonB-dependent receptor family.</text>
</comment>
<reference evidence="12 13" key="1">
    <citation type="submission" date="2023-05" db="EMBL/GenBank/DDBJ databases">
        <title>Genome sequence of Pinibacter sp. MAH-24.</title>
        <authorList>
            <person name="Huq M.A."/>
        </authorList>
    </citation>
    <scope>NUCLEOTIDE SEQUENCE [LARGE SCALE GENOMIC DNA]</scope>
    <source>
        <strain evidence="12 13">MAH-24</strain>
    </source>
</reference>
<dbReference type="SUPFAM" id="SSF49464">
    <property type="entry name" value="Carboxypeptidase regulatory domain-like"/>
    <property type="match status" value="1"/>
</dbReference>
<organism evidence="12 13">
    <name type="scientific">Pinibacter soli</name>
    <dbReference type="NCBI Taxonomy" id="3044211"/>
    <lineage>
        <taxon>Bacteria</taxon>
        <taxon>Pseudomonadati</taxon>
        <taxon>Bacteroidota</taxon>
        <taxon>Chitinophagia</taxon>
        <taxon>Chitinophagales</taxon>
        <taxon>Chitinophagaceae</taxon>
        <taxon>Pinibacter</taxon>
    </lineage>
</organism>
<dbReference type="RefSeq" id="WP_282334828.1">
    <property type="nucleotide sequence ID" value="NZ_JASBRG010000007.1"/>
</dbReference>
<dbReference type="Gene3D" id="2.170.130.10">
    <property type="entry name" value="TonB-dependent receptor, plug domain"/>
    <property type="match status" value="1"/>
</dbReference>
<protein>
    <submittedName>
        <fullName evidence="12">TonB-dependent receptor</fullName>
    </submittedName>
</protein>
<dbReference type="InterPro" id="IPR008969">
    <property type="entry name" value="CarboxyPept-like_regulatory"/>
</dbReference>
<dbReference type="InterPro" id="IPR039426">
    <property type="entry name" value="TonB-dep_rcpt-like"/>
</dbReference>
<evidence type="ECO:0000256" key="9">
    <source>
        <dbReference type="RuleBase" id="RU003357"/>
    </source>
</evidence>
<evidence type="ECO:0000313" key="13">
    <source>
        <dbReference type="Proteomes" id="UP001226434"/>
    </source>
</evidence>
<feature type="domain" description="TonB-dependent receptor-like beta-barrel" evidence="10">
    <location>
        <begin position="415"/>
        <end position="845"/>
    </location>
</feature>
<sequence length="1078" mass="116646">MSTTIKKKSVVRQRRLNLFGVLLLLLTVCSNMLYAQTNNVKITGTVTDDAGKALAGVTISAGAHATSTNNDGAYSITVPANSTLTFSYVGYLSISRKVGAKDDVLIIKMESKTKEMEQVVVVGYGTQKKRDVTGSVSIVSAKALKEVPAANFQNALQGHAPGVDIQTVGTAPGSGAVIRIRGIRSVLGSNAPLIVVDGIPYSGNLNDINPDDIASLSILKDASATAIYGSRGSNGVILITTKRGAAGIAKVDYNGYYGIGTVANKYPVFNGSEYIAMHNIAAPVGTGFTPDEIKNMNAGKSTDWQDMIYKNSYKTNHYITVSGGNEGTTYSLGTGYYKETAVLPGQDYQRGSLRLSVDTRVGKWLRVGVNTMNSLSIQNGAQFVNGGTMFPTLVTSPLVSPYDSTGKIVFNAMGQGDPNDVGGNYSPLLLKNNNGMWVDKKRILHTFNSLFAEANIWKGIKYRFNLGLDFSQEEQDQYQAADHYNGKVNPATNSNPSFFRPQNGNHASVNNISTWSYTAENLLTYDKDFGKSHIGATALYSVQQQSMHNTFASKDSMYNEQTQYFDMSQASPTPSAVVSGGEASSSIISYMGRVNYVYDNKYMLTGTYRRDGSSVLAAGHNWHQFAAASAGWSISNENFIKNNDKLSWISLLKLRAGYGQTASQEVSAYSSLGSVTNDNGLSGLPGDMSKSTIVKYNYGTSIGVGYYLAGLPNPNLDWEYTNTLNIGLDYAFLNNRITGAIDYYSAITNKLLFNQTLPTSSGVSNPYPVNVGQTKNWGMEFSINSLNIKPSSADGFSWTTDLNLFFNRNKLTKQIGSTTQNVGNQLFTGYSMTSIYDYQKLGIWQTSEAAQAALYGATPGQIKIQDYDNDKKITPADRHIIGNGDPKIQGGMTNTFTYKGFDLGFTVYGRFGGLLVSQIHQWSSSYLTTLGSGANLGRNSIKVDYWTPNNPTNWFPTPANGTSGWSTAPTAWQTLGYYDASFLQIKAINFGYTFKPNLVKQLGVHSLRVYGTIDNVGFLFSPYMKQTGISPIATNQGASGVGGSTSVDNLRPGQNGMTTISASTPLTRNYMLGVNVNF</sequence>
<keyword evidence="4 8" id="KW-0812">Transmembrane</keyword>
<evidence type="ECO:0000313" key="12">
    <source>
        <dbReference type="EMBL" id="MDI3320724.1"/>
    </source>
</evidence>
<proteinExistence type="inferred from homology"/>
<dbReference type="Pfam" id="PF00593">
    <property type="entry name" value="TonB_dep_Rec_b-barrel"/>
    <property type="match status" value="1"/>
</dbReference>
<dbReference type="NCBIfam" id="TIGR04056">
    <property type="entry name" value="OMP_RagA_SusC"/>
    <property type="match status" value="1"/>
</dbReference>
<dbReference type="Pfam" id="PF07715">
    <property type="entry name" value="Plug"/>
    <property type="match status" value="1"/>
</dbReference>
<dbReference type="InterPro" id="IPR036942">
    <property type="entry name" value="Beta-barrel_TonB_sf"/>
</dbReference>
<dbReference type="InterPro" id="IPR037066">
    <property type="entry name" value="Plug_dom_sf"/>
</dbReference>
<comment type="subcellular location">
    <subcellularLocation>
        <location evidence="1 8">Cell outer membrane</location>
        <topology evidence="1 8">Multi-pass membrane protein</topology>
    </subcellularLocation>
</comment>
<keyword evidence="6 8" id="KW-0472">Membrane</keyword>
<evidence type="ECO:0000259" key="11">
    <source>
        <dbReference type="Pfam" id="PF07715"/>
    </source>
</evidence>
<dbReference type="Gene3D" id="2.40.170.20">
    <property type="entry name" value="TonB-dependent receptor, beta-barrel domain"/>
    <property type="match status" value="1"/>
</dbReference>
<dbReference type="Pfam" id="PF13715">
    <property type="entry name" value="CarbopepD_reg_2"/>
    <property type="match status" value="1"/>
</dbReference>
<dbReference type="InterPro" id="IPR023997">
    <property type="entry name" value="TonB-dep_OMP_SusC/RagA_CS"/>
</dbReference>
<gene>
    <name evidence="12" type="ORF">QJ048_13115</name>
</gene>
<evidence type="ECO:0000259" key="10">
    <source>
        <dbReference type="Pfam" id="PF00593"/>
    </source>
</evidence>
<evidence type="ECO:0000256" key="6">
    <source>
        <dbReference type="ARBA" id="ARBA00023136"/>
    </source>
</evidence>
<dbReference type="Proteomes" id="UP001226434">
    <property type="component" value="Unassembled WGS sequence"/>
</dbReference>
<dbReference type="InterPro" id="IPR000531">
    <property type="entry name" value="Beta-barrel_TonB"/>
</dbReference>
<keyword evidence="3 8" id="KW-1134">Transmembrane beta strand</keyword>
<name>A0ABT6RDS1_9BACT</name>
<dbReference type="InterPro" id="IPR012910">
    <property type="entry name" value="Plug_dom"/>
</dbReference>
<keyword evidence="7 8" id="KW-0998">Cell outer membrane</keyword>
<keyword evidence="2 8" id="KW-0813">Transport</keyword>
<comment type="caution">
    <text evidence="12">The sequence shown here is derived from an EMBL/GenBank/DDBJ whole genome shotgun (WGS) entry which is preliminary data.</text>
</comment>
<dbReference type="Gene3D" id="2.60.40.1120">
    <property type="entry name" value="Carboxypeptidase-like, regulatory domain"/>
    <property type="match status" value="1"/>
</dbReference>
<evidence type="ECO:0000256" key="5">
    <source>
        <dbReference type="ARBA" id="ARBA00023077"/>
    </source>
</evidence>
<evidence type="ECO:0000256" key="1">
    <source>
        <dbReference type="ARBA" id="ARBA00004571"/>
    </source>
</evidence>
<keyword evidence="12" id="KW-0675">Receptor</keyword>
<dbReference type="NCBIfam" id="TIGR04057">
    <property type="entry name" value="SusC_RagA_signa"/>
    <property type="match status" value="1"/>
</dbReference>
<dbReference type="PROSITE" id="PS52016">
    <property type="entry name" value="TONB_DEPENDENT_REC_3"/>
    <property type="match status" value="1"/>
</dbReference>
<dbReference type="EMBL" id="JASBRG010000007">
    <property type="protein sequence ID" value="MDI3320724.1"/>
    <property type="molecule type" value="Genomic_DNA"/>
</dbReference>
<evidence type="ECO:0000256" key="8">
    <source>
        <dbReference type="PROSITE-ProRule" id="PRU01360"/>
    </source>
</evidence>
<keyword evidence="13" id="KW-1185">Reference proteome</keyword>
<dbReference type="InterPro" id="IPR023996">
    <property type="entry name" value="TonB-dep_OMP_SusC/RagA"/>
</dbReference>
<evidence type="ECO:0000256" key="2">
    <source>
        <dbReference type="ARBA" id="ARBA00022448"/>
    </source>
</evidence>
<accession>A0ABT6RDS1</accession>
<evidence type="ECO:0000256" key="3">
    <source>
        <dbReference type="ARBA" id="ARBA00022452"/>
    </source>
</evidence>
<evidence type="ECO:0000256" key="4">
    <source>
        <dbReference type="ARBA" id="ARBA00022692"/>
    </source>
</evidence>
<feature type="domain" description="TonB-dependent receptor plug" evidence="11">
    <location>
        <begin position="128"/>
        <end position="236"/>
    </location>
</feature>
<evidence type="ECO:0000256" key="7">
    <source>
        <dbReference type="ARBA" id="ARBA00023237"/>
    </source>
</evidence>